<evidence type="ECO:0000313" key="2">
    <source>
        <dbReference type="Proteomes" id="UP000515240"/>
    </source>
</evidence>
<dbReference type="PANTHER" id="PTHR35175:SF2">
    <property type="entry name" value="DUF1289 DOMAIN-CONTAINING PROTEIN"/>
    <property type="match status" value="1"/>
</dbReference>
<dbReference type="InterPro" id="IPR010710">
    <property type="entry name" value="DUF1289"/>
</dbReference>
<proteinExistence type="predicted"/>
<dbReference type="PANTHER" id="PTHR35175">
    <property type="entry name" value="DUF1289 DOMAIN-CONTAINING PROTEIN"/>
    <property type="match status" value="1"/>
</dbReference>
<reference evidence="1 2" key="1">
    <citation type="journal article" date="2020" name="G3 (Bethesda)">
        <title>CeMbio - The Caenorhabditis elegans Microbiome Resource.</title>
        <authorList>
            <person name="Dirksen P."/>
            <person name="Assie A."/>
            <person name="Zimmermann J."/>
            <person name="Zhang F."/>
            <person name="Tietje A.M."/>
            <person name="Marsh S.A."/>
            <person name="Felix M.A."/>
            <person name="Shapira M."/>
            <person name="Kaleta C."/>
            <person name="Schulenburg H."/>
            <person name="Samuel B."/>
        </authorList>
    </citation>
    <scope>NUCLEOTIDE SEQUENCE [LARGE SCALE GENOMIC DNA]</scope>
    <source>
        <strain evidence="1 2">BIGb0172</strain>
    </source>
</reference>
<dbReference type="AlphaFoldDB" id="A0A7G5EMU3"/>
<sequence>MSEQVDKPVELPVASPAPLAARTKQVRVTGAFAADYADVVPSPCVSLCKMNADRSHCIGCYRSIDEIRAWSKAETAERQQIWLQALGRAGLGSNGRPLVPTA</sequence>
<gene>
    <name evidence="1" type="ORF">HS961_22095</name>
</gene>
<keyword evidence="2" id="KW-1185">Reference proteome</keyword>
<dbReference type="EMBL" id="CP058554">
    <property type="protein sequence ID" value="QMV75318.1"/>
    <property type="molecule type" value="Genomic_DNA"/>
</dbReference>
<dbReference type="KEGG" id="cpis:HS961_22095"/>
<dbReference type="RefSeq" id="WP_182325574.1">
    <property type="nucleotide sequence ID" value="NZ_CP058554.1"/>
</dbReference>
<accession>A0A7G5EMU3</accession>
<name>A0A7G5EMU3_9BURK</name>
<protein>
    <submittedName>
        <fullName evidence="1">DUF1289 domain-containing protein</fullName>
    </submittedName>
</protein>
<evidence type="ECO:0000313" key="1">
    <source>
        <dbReference type="EMBL" id="QMV75318.1"/>
    </source>
</evidence>
<dbReference type="Pfam" id="PF06945">
    <property type="entry name" value="DUF1289"/>
    <property type="match status" value="1"/>
</dbReference>
<organism evidence="1 2">
    <name type="scientific">Comamonas piscis</name>
    <dbReference type="NCBI Taxonomy" id="1562974"/>
    <lineage>
        <taxon>Bacteria</taxon>
        <taxon>Pseudomonadati</taxon>
        <taxon>Pseudomonadota</taxon>
        <taxon>Betaproteobacteria</taxon>
        <taxon>Burkholderiales</taxon>
        <taxon>Comamonadaceae</taxon>
        <taxon>Comamonas</taxon>
    </lineage>
</organism>
<dbReference type="Proteomes" id="UP000515240">
    <property type="component" value="Chromosome"/>
</dbReference>